<keyword evidence="3" id="KW-1185">Reference proteome</keyword>
<keyword evidence="1" id="KW-0732">Signal</keyword>
<dbReference type="AlphaFoldDB" id="A0A6G0XTZ4"/>
<sequence length="297" mass="31106">MQPIRSVYLVLAMAILAASAPSGGGLGGFAGFPVGVPGTSFFSNANANSAAKANNVQAADNHFNNHVDSNAGNQGLQEDVVFVKNNANTVANDNGFQNAVSKNDAFNHNNAKQASNGAVFFGRRRQLGADTECVEDVVFVKNNANTVANDNGFQNAVSKNDAFNHNNAKQASNGAVFFGRRRQLGADTECVGCGGVGIGGIPPSGFDNAKQAADAANGANYFNQANQGRNTNAHQGFNNKRVEKHNLDQESFGNVNANSNAGANALSKGNFFNKNQALAARGVAQNNGLFYRRLYVA</sequence>
<evidence type="ECO:0000256" key="1">
    <source>
        <dbReference type="SAM" id="SignalP"/>
    </source>
</evidence>
<reference evidence="2 3" key="1">
    <citation type="submission" date="2019-07" db="EMBL/GenBank/DDBJ databases">
        <title>Genomics analysis of Aphanomyces spp. identifies a new class of oomycete effector associated with host adaptation.</title>
        <authorList>
            <person name="Gaulin E."/>
        </authorList>
    </citation>
    <scope>NUCLEOTIDE SEQUENCE [LARGE SCALE GENOMIC DNA]</scope>
    <source>
        <strain evidence="2 3">ATCC 201684</strain>
    </source>
</reference>
<dbReference type="VEuPathDB" id="FungiDB:AeMF1_007304"/>
<dbReference type="VEuPathDB" id="FungiDB:AeMF1_008325"/>
<dbReference type="EMBL" id="VJMJ01000012">
    <property type="protein sequence ID" value="KAF0743873.1"/>
    <property type="molecule type" value="Genomic_DNA"/>
</dbReference>
<gene>
    <name evidence="2" type="ORF">Ae201684_001516</name>
</gene>
<evidence type="ECO:0000313" key="3">
    <source>
        <dbReference type="Proteomes" id="UP000481153"/>
    </source>
</evidence>
<proteinExistence type="predicted"/>
<feature type="signal peptide" evidence="1">
    <location>
        <begin position="1"/>
        <end position="25"/>
    </location>
</feature>
<protein>
    <submittedName>
        <fullName evidence="2">Uncharacterized protein</fullName>
    </submittedName>
</protein>
<accession>A0A6G0XTZ4</accession>
<dbReference type="Proteomes" id="UP000481153">
    <property type="component" value="Unassembled WGS sequence"/>
</dbReference>
<feature type="chain" id="PRO_5026254328" evidence="1">
    <location>
        <begin position="26"/>
        <end position="297"/>
    </location>
</feature>
<evidence type="ECO:0000313" key="2">
    <source>
        <dbReference type="EMBL" id="KAF0743873.1"/>
    </source>
</evidence>
<organism evidence="2 3">
    <name type="scientific">Aphanomyces euteiches</name>
    <dbReference type="NCBI Taxonomy" id="100861"/>
    <lineage>
        <taxon>Eukaryota</taxon>
        <taxon>Sar</taxon>
        <taxon>Stramenopiles</taxon>
        <taxon>Oomycota</taxon>
        <taxon>Saprolegniomycetes</taxon>
        <taxon>Saprolegniales</taxon>
        <taxon>Verrucalvaceae</taxon>
        <taxon>Aphanomyces</taxon>
    </lineage>
</organism>
<comment type="caution">
    <text evidence="2">The sequence shown here is derived from an EMBL/GenBank/DDBJ whole genome shotgun (WGS) entry which is preliminary data.</text>
</comment>
<name>A0A6G0XTZ4_9STRA</name>